<dbReference type="Proteomes" id="UP001500121">
    <property type="component" value="Unassembled WGS sequence"/>
</dbReference>
<evidence type="ECO:0000256" key="5">
    <source>
        <dbReference type="ARBA" id="ARBA00022927"/>
    </source>
</evidence>
<dbReference type="Pfam" id="PF03840">
    <property type="entry name" value="SecG"/>
    <property type="match status" value="1"/>
</dbReference>
<evidence type="ECO:0000256" key="3">
    <source>
        <dbReference type="ARBA" id="ARBA00022448"/>
    </source>
</evidence>
<evidence type="ECO:0000256" key="10">
    <source>
        <dbReference type="RuleBase" id="RU365087"/>
    </source>
</evidence>
<keyword evidence="12" id="KW-1185">Reference proteome</keyword>
<protein>
    <recommendedName>
        <fullName evidence="10">Protein-export membrane protein SecG</fullName>
    </recommendedName>
</protein>
<evidence type="ECO:0000313" key="12">
    <source>
        <dbReference type="Proteomes" id="UP001500121"/>
    </source>
</evidence>
<comment type="similarity">
    <text evidence="2 10">Belongs to the SecG family.</text>
</comment>
<gene>
    <name evidence="11" type="ORF">GCM10025783_13210</name>
</gene>
<proteinExistence type="inferred from homology"/>
<accession>A0ABP8YZF2</accession>
<evidence type="ECO:0000256" key="6">
    <source>
        <dbReference type="ARBA" id="ARBA00022989"/>
    </source>
</evidence>
<comment type="subcellular location">
    <subcellularLocation>
        <location evidence="10">Cell membrane</location>
        <topology evidence="10">Multi-pass membrane protein</topology>
    </subcellularLocation>
    <subcellularLocation>
        <location evidence="1">Membrane</location>
        <topology evidence="1">Multi-pass membrane protein</topology>
    </subcellularLocation>
</comment>
<organism evidence="11 12">
    <name type="scientific">Amnibacterium soli</name>
    <dbReference type="NCBI Taxonomy" id="1282736"/>
    <lineage>
        <taxon>Bacteria</taxon>
        <taxon>Bacillati</taxon>
        <taxon>Actinomycetota</taxon>
        <taxon>Actinomycetes</taxon>
        <taxon>Micrococcales</taxon>
        <taxon>Microbacteriaceae</taxon>
        <taxon>Amnibacterium</taxon>
    </lineage>
</organism>
<keyword evidence="4 10" id="KW-0812">Transmembrane</keyword>
<dbReference type="NCBIfam" id="TIGR00810">
    <property type="entry name" value="secG"/>
    <property type="match status" value="1"/>
</dbReference>
<evidence type="ECO:0000256" key="4">
    <source>
        <dbReference type="ARBA" id="ARBA00022692"/>
    </source>
</evidence>
<evidence type="ECO:0000256" key="8">
    <source>
        <dbReference type="ARBA" id="ARBA00023136"/>
    </source>
</evidence>
<name>A0ABP8YZF2_9MICO</name>
<comment type="function">
    <text evidence="9 10">Involved in protein export. Participates in an early event of protein translocation.</text>
</comment>
<dbReference type="PRINTS" id="PR01651">
    <property type="entry name" value="SECGEXPORT"/>
</dbReference>
<evidence type="ECO:0000256" key="7">
    <source>
        <dbReference type="ARBA" id="ARBA00023010"/>
    </source>
</evidence>
<keyword evidence="7 10" id="KW-0811">Translocation</keyword>
<keyword evidence="5 10" id="KW-0653">Protein transport</keyword>
<sequence>MQILQAVLLVVLAITSVLLTLLILLHKGRGGGLSDMFGGGVTSSLGASGVAERNLNRITVVLGLVWFACIVVLGLLTRFGLTGA</sequence>
<dbReference type="RefSeq" id="WP_345480255.1">
    <property type="nucleotide sequence ID" value="NZ_BAABLP010000002.1"/>
</dbReference>
<evidence type="ECO:0000256" key="9">
    <source>
        <dbReference type="ARBA" id="ARBA00025182"/>
    </source>
</evidence>
<comment type="caution">
    <text evidence="10">Lacks conserved residue(s) required for the propagation of feature annotation.</text>
</comment>
<dbReference type="EMBL" id="BAABLP010000002">
    <property type="protein sequence ID" value="GAA4743068.1"/>
    <property type="molecule type" value="Genomic_DNA"/>
</dbReference>
<keyword evidence="3 10" id="KW-0813">Transport</keyword>
<evidence type="ECO:0000256" key="2">
    <source>
        <dbReference type="ARBA" id="ARBA00008445"/>
    </source>
</evidence>
<reference evidence="12" key="1">
    <citation type="journal article" date="2019" name="Int. J. Syst. Evol. Microbiol.">
        <title>The Global Catalogue of Microorganisms (GCM) 10K type strain sequencing project: providing services to taxonomists for standard genome sequencing and annotation.</title>
        <authorList>
            <consortium name="The Broad Institute Genomics Platform"/>
            <consortium name="The Broad Institute Genome Sequencing Center for Infectious Disease"/>
            <person name="Wu L."/>
            <person name="Ma J."/>
        </authorList>
    </citation>
    <scope>NUCLEOTIDE SEQUENCE [LARGE SCALE GENOMIC DNA]</scope>
    <source>
        <strain evidence="12">JCM 19015</strain>
    </source>
</reference>
<comment type="caution">
    <text evidence="11">The sequence shown here is derived from an EMBL/GenBank/DDBJ whole genome shotgun (WGS) entry which is preliminary data.</text>
</comment>
<keyword evidence="10" id="KW-1003">Cell membrane</keyword>
<feature type="transmembrane region" description="Helical" evidence="10">
    <location>
        <begin position="54"/>
        <end position="76"/>
    </location>
</feature>
<dbReference type="InterPro" id="IPR004692">
    <property type="entry name" value="SecG"/>
</dbReference>
<keyword evidence="8 10" id="KW-0472">Membrane</keyword>
<keyword evidence="6 10" id="KW-1133">Transmembrane helix</keyword>
<evidence type="ECO:0000256" key="1">
    <source>
        <dbReference type="ARBA" id="ARBA00004141"/>
    </source>
</evidence>
<evidence type="ECO:0000313" key="11">
    <source>
        <dbReference type="EMBL" id="GAA4743068.1"/>
    </source>
</evidence>